<evidence type="ECO:0000313" key="1">
    <source>
        <dbReference type="EMBL" id="AQZ51910.1"/>
    </source>
</evidence>
<reference evidence="1 2" key="1">
    <citation type="submission" date="2017-03" db="EMBL/GenBank/DDBJ databases">
        <title>Foreign affairs: Plasmid Transfer between Roseobacters and Rhizobia.</title>
        <authorList>
            <person name="Bartling P."/>
            <person name="Bunk B."/>
            <person name="Overmann J."/>
            <person name="Brinkmann H."/>
            <person name="Petersen J."/>
        </authorList>
    </citation>
    <scope>NUCLEOTIDE SEQUENCE [LARGE SCALE GENOMIC DNA]</scope>
    <source>
        <strain evidence="1 2">MACL11</strain>
    </source>
</reference>
<proteinExistence type="predicted"/>
<dbReference type="RefSeq" id="WP_018066405.1">
    <property type="nucleotide sequence ID" value="NZ_AQWH01000023.1"/>
</dbReference>
<dbReference type="AlphaFoldDB" id="A0A1U9Z2N1"/>
<dbReference type="EMBL" id="CP020330">
    <property type="protein sequence ID" value="AQZ51910.1"/>
    <property type="molecule type" value="Genomic_DNA"/>
</dbReference>
<accession>A0A1U9Z2N1</accession>
<protein>
    <submittedName>
        <fullName evidence="1">Uncharacterized protein</fullName>
    </submittedName>
</protein>
<dbReference type="OrthoDB" id="7690128at2"/>
<dbReference type="Proteomes" id="UP000191135">
    <property type="component" value="Chromosome"/>
</dbReference>
<evidence type="ECO:0000313" key="2">
    <source>
        <dbReference type="Proteomes" id="UP000191135"/>
    </source>
</evidence>
<gene>
    <name evidence="1" type="ORF">Mame_02584</name>
</gene>
<keyword evidence="2" id="KW-1185">Reference proteome</keyword>
<organism evidence="1 2">
    <name type="scientific">Martelella mediterranea DSM 17316</name>
    <dbReference type="NCBI Taxonomy" id="1122214"/>
    <lineage>
        <taxon>Bacteria</taxon>
        <taxon>Pseudomonadati</taxon>
        <taxon>Pseudomonadota</taxon>
        <taxon>Alphaproteobacteria</taxon>
        <taxon>Hyphomicrobiales</taxon>
        <taxon>Aurantimonadaceae</taxon>
        <taxon>Martelella</taxon>
    </lineage>
</organism>
<name>A0A1U9Z2N1_9HYPH</name>
<sequence>MKFILNETNRYWWPVKVRMPDTDNPGKFVTYELEILFEPESQDKAIARLEGAAKLTAPRERMEHERKQLFDVCKDWRGVEDDDERALTFNADNFGRAINQSWFRQAVYSAYADSLNGEEARLGN</sequence>
<dbReference type="STRING" id="1122214.Mame_02584"/>
<dbReference type="KEGG" id="mmed:Mame_02584"/>